<dbReference type="EC" id="2.7.11.1" evidence="10"/>
<dbReference type="GO" id="GO:0031932">
    <property type="term" value="C:TORC2 complex"/>
    <property type="evidence" value="ECO:0007669"/>
    <property type="project" value="TreeGrafter"/>
</dbReference>
<keyword evidence="6 10" id="KW-0418">Kinase</keyword>
<dbReference type="InterPro" id="IPR014009">
    <property type="entry name" value="PIK_FAT"/>
</dbReference>
<reference evidence="15 16" key="1">
    <citation type="journal article" date="2023" name="Elife">
        <title>Identification of key yeast species and microbe-microbe interactions impacting larval growth of Drosophila in the wild.</title>
        <authorList>
            <person name="Mure A."/>
            <person name="Sugiura Y."/>
            <person name="Maeda R."/>
            <person name="Honda K."/>
            <person name="Sakurai N."/>
            <person name="Takahashi Y."/>
            <person name="Watada M."/>
            <person name="Katoh T."/>
            <person name="Gotoh A."/>
            <person name="Gotoh Y."/>
            <person name="Taniguchi I."/>
            <person name="Nakamura K."/>
            <person name="Hayashi T."/>
            <person name="Katayama T."/>
            <person name="Uemura T."/>
            <person name="Hattori Y."/>
        </authorList>
    </citation>
    <scope>NUCLEOTIDE SEQUENCE [LARGE SCALE GENOMIC DNA]</scope>
    <source>
        <strain evidence="15 16">PK-24</strain>
    </source>
</reference>
<dbReference type="GO" id="GO:0016242">
    <property type="term" value="P:negative regulation of macroautophagy"/>
    <property type="evidence" value="ECO:0007669"/>
    <property type="project" value="TreeGrafter"/>
</dbReference>
<evidence type="ECO:0000256" key="2">
    <source>
        <dbReference type="ARBA" id="ARBA00022527"/>
    </source>
</evidence>
<dbReference type="PROSITE" id="PS00916">
    <property type="entry name" value="PI3_4_KINASE_2"/>
    <property type="match status" value="1"/>
</dbReference>
<evidence type="ECO:0000256" key="1">
    <source>
        <dbReference type="ARBA" id="ARBA00011031"/>
    </source>
</evidence>
<dbReference type="FunFam" id="1.10.1070.11:FF:000029">
    <property type="entry name" value="Serine/threonine-protein kinase TOR"/>
    <property type="match status" value="1"/>
</dbReference>
<dbReference type="Pfam" id="PF23593">
    <property type="entry name" value="HEAT_ATR"/>
    <property type="match status" value="1"/>
</dbReference>
<evidence type="ECO:0000259" key="14">
    <source>
        <dbReference type="PROSITE" id="PS51190"/>
    </source>
</evidence>
<dbReference type="SMART" id="SM01345">
    <property type="entry name" value="Rapamycin_bind"/>
    <property type="match status" value="1"/>
</dbReference>
<dbReference type="GO" id="GO:0044877">
    <property type="term" value="F:protein-containing complex binding"/>
    <property type="evidence" value="ECO:0007669"/>
    <property type="project" value="InterPro"/>
</dbReference>
<dbReference type="GO" id="GO:0031931">
    <property type="term" value="C:TORC1 complex"/>
    <property type="evidence" value="ECO:0007669"/>
    <property type="project" value="TreeGrafter"/>
</dbReference>
<dbReference type="InterPro" id="IPR003152">
    <property type="entry name" value="FATC_dom"/>
</dbReference>
<dbReference type="SUPFAM" id="SSF47212">
    <property type="entry name" value="FKBP12-rapamycin-binding domain of FKBP-rapamycin-associated protein (FRAP)"/>
    <property type="match status" value="1"/>
</dbReference>
<dbReference type="Pfam" id="PF02260">
    <property type="entry name" value="FATC"/>
    <property type="match status" value="1"/>
</dbReference>
<dbReference type="InterPro" id="IPR016024">
    <property type="entry name" value="ARM-type_fold"/>
</dbReference>
<evidence type="ECO:0000313" key="15">
    <source>
        <dbReference type="EMBL" id="GMM45811.1"/>
    </source>
</evidence>
<feature type="domain" description="PI3K/PI4K catalytic" evidence="12">
    <location>
        <begin position="2104"/>
        <end position="2421"/>
    </location>
</feature>
<proteinExistence type="inferred from homology"/>
<keyword evidence="2 10" id="KW-0723">Serine/threonine-protein kinase</keyword>
<dbReference type="GO" id="GO:0038202">
    <property type="term" value="P:TORC1 signaling"/>
    <property type="evidence" value="ECO:0007669"/>
    <property type="project" value="TreeGrafter"/>
</dbReference>
<dbReference type="InterPro" id="IPR036940">
    <property type="entry name" value="PI3/4_kinase_cat_sf"/>
</dbReference>
<dbReference type="EMBL" id="BTGB01000003">
    <property type="protein sequence ID" value="GMM45811.1"/>
    <property type="molecule type" value="Genomic_DNA"/>
</dbReference>
<evidence type="ECO:0000256" key="4">
    <source>
        <dbReference type="ARBA" id="ARBA00022737"/>
    </source>
</evidence>
<dbReference type="Gene3D" id="3.30.1010.10">
    <property type="entry name" value="Phosphatidylinositol 3-kinase Catalytic Subunit, Chain A, domain 4"/>
    <property type="match status" value="1"/>
</dbReference>
<dbReference type="Pfam" id="PF08771">
    <property type="entry name" value="FRB_dom"/>
    <property type="match status" value="1"/>
</dbReference>
<evidence type="ECO:0000256" key="5">
    <source>
        <dbReference type="ARBA" id="ARBA00022741"/>
    </source>
</evidence>
<dbReference type="PROSITE" id="PS00915">
    <property type="entry name" value="PI3_4_KINASE_1"/>
    <property type="match status" value="1"/>
</dbReference>
<dbReference type="FunFam" id="3.30.1010.10:FF:000006">
    <property type="entry name" value="Serine/threonine-protein kinase TOR"/>
    <property type="match status" value="1"/>
</dbReference>
<dbReference type="InterPro" id="IPR057564">
    <property type="entry name" value="HEAT_ATR"/>
</dbReference>
<dbReference type="SMART" id="SM01346">
    <property type="entry name" value="DUF3385"/>
    <property type="match status" value="1"/>
</dbReference>
<dbReference type="Gene3D" id="1.25.10.10">
    <property type="entry name" value="Leucine-rich Repeat Variant"/>
    <property type="match status" value="3"/>
</dbReference>
<dbReference type="Pfam" id="PF11865">
    <property type="entry name" value="mTOR_dom"/>
    <property type="match status" value="1"/>
</dbReference>
<dbReference type="InterPro" id="IPR003151">
    <property type="entry name" value="PIK-rel_kinase_FAT"/>
</dbReference>
<evidence type="ECO:0000256" key="7">
    <source>
        <dbReference type="ARBA" id="ARBA00022840"/>
    </source>
</evidence>
<evidence type="ECO:0000259" key="12">
    <source>
        <dbReference type="PROSITE" id="PS50290"/>
    </source>
</evidence>
<dbReference type="GO" id="GO:0005524">
    <property type="term" value="F:ATP binding"/>
    <property type="evidence" value="ECO:0007669"/>
    <property type="project" value="UniProtKB-KW"/>
</dbReference>
<organism evidence="15 16">
    <name type="scientific">Pichia kluyveri</name>
    <name type="common">Yeast</name>
    <dbReference type="NCBI Taxonomy" id="36015"/>
    <lineage>
        <taxon>Eukaryota</taxon>
        <taxon>Fungi</taxon>
        <taxon>Dikarya</taxon>
        <taxon>Ascomycota</taxon>
        <taxon>Saccharomycotina</taxon>
        <taxon>Pichiomycetes</taxon>
        <taxon>Pichiales</taxon>
        <taxon>Pichiaceae</taxon>
        <taxon>Pichia</taxon>
    </lineage>
</organism>
<evidence type="ECO:0000313" key="16">
    <source>
        <dbReference type="Proteomes" id="UP001378960"/>
    </source>
</evidence>
<dbReference type="Gene3D" id="1.20.120.150">
    <property type="entry name" value="FKBP12-rapamycin binding domain"/>
    <property type="match status" value="1"/>
</dbReference>
<evidence type="ECO:0000256" key="8">
    <source>
        <dbReference type="ARBA" id="ARBA00047899"/>
    </source>
</evidence>
<comment type="similarity">
    <text evidence="1 10">Belongs to the PI3/PI4-kinase family.</text>
</comment>
<keyword evidence="16" id="KW-1185">Reference proteome</keyword>
<dbReference type="SUPFAM" id="SSF56112">
    <property type="entry name" value="Protein kinase-like (PK-like)"/>
    <property type="match status" value="1"/>
</dbReference>
<dbReference type="PROSITE" id="PS50290">
    <property type="entry name" value="PI3_4_KINASE_3"/>
    <property type="match status" value="1"/>
</dbReference>
<dbReference type="GO" id="GO:0080090">
    <property type="term" value="P:regulation of primary metabolic process"/>
    <property type="evidence" value="ECO:0007669"/>
    <property type="project" value="UniProtKB-ARBA"/>
</dbReference>
<name>A0AAV5R2V3_PICKL</name>
<dbReference type="GO" id="GO:0005634">
    <property type="term" value="C:nucleus"/>
    <property type="evidence" value="ECO:0007669"/>
    <property type="project" value="TreeGrafter"/>
</dbReference>
<feature type="domain" description="FATC" evidence="14">
    <location>
        <begin position="2451"/>
        <end position="2483"/>
    </location>
</feature>
<dbReference type="FunFam" id="1.20.120.150:FF:000001">
    <property type="entry name" value="Serine/threonine-protein kinase TOR"/>
    <property type="match status" value="1"/>
</dbReference>
<dbReference type="InterPro" id="IPR011989">
    <property type="entry name" value="ARM-like"/>
</dbReference>
<dbReference type="Proteomes" id="UP001378960">
    <property type="component" value="Unassembled WGS sequence"/>
</dbReference>
<dbReference type="InterPro" id="IPR011990">
    <property type="entry name" value="TPR-like_helical_dom_sf"/>
</dbReference>
<dbReference type="CDD" id="cd05169">
    <property type="entry name" value="PIKKc_TOR"/>
    <property type="match status" value="1"/>
</dbReference>
<dbReference type="GO" id="GO:0004674">
    <property type="term" value="F:protein serine/threonine kinase activity"/>
    <property type="evidence" value="ECO:0007669"/>
    <property type="project" value="UniProtKB-KW"/>
</dbReference>
<dbReference type="Gene3D" id="1.10.1070.11">
    <property type="entry name" value="Phosphatidylinositol 3-/4-kinase, catalytic domain"/>
    <property type="match status" value="1"/>
</dbReference>
<dbReference type="InterPro" id="IPR009076">
    <property type="entry name" value="FRB_dom"/>
</dbReference>
<evidence type="ECO:0000259" key="13">
    <source>
        <dbReference type="PROSITE" id="PS51189"/>
    </source>
</evidence>
<dbReference type="Pfam" id="PF02259">
    <property type="entry name" value="FAT"/>
    <property type="match status" value="1"/>
</dbReference>
<feature type="domain" description="FAT" evidence="13">
    <location>
        <begin position="1365"/>
        <end position="1930"/>
    </location>
</feature>
<evidence type="ECO:0000256" key="10">
    <source>
        <dbReference type="RuleBase" id="RU364109"/>
    </source>
</evidence>
<comment type="caution">
    <text evidence="15">The sequence shown here is derived from an EMBL/GenBank/DDBJ whole genome shotgun (WGS) entry which is preliminary data.</text>
</comment>
<protein>
    <recommendedName>
        <fullName evidence="10">Serine/threonine-protein kinase TOR</fullName>
        <ecNumber evidence="10">2.7.11.1</ecNumber>
    </recommendedName>
</protein>
<dbReference type="SUPFAM" id="SSF48371">
    <property type="entry name" value="ARM repeat"/>
    <property type="match status" value="1"/>
</dbReference>
<dbReference type="GO" id="GO:0005737">
    <property type="term" value="C:cytoplasm"/>
    <property type="evidence" value="ECO:0007669"/>
    <property type="project" value="TreeGrafter"/>
</dbReference>
<keyword evidence="3 10" id="KW-0808">Transferase</keyword>
<dbReference type="InterPro" id="IPR011009">
    <property type="entry name" value="Kinase-like_dom_sf"/>
</dbReference>
<evidence type="ECO:0000256" key="11">
    <source>
        <dbReference type="SAM" id="MobiDB-lite"/>
    </source>
</evidence>
<evidence type="ECO:0000256" key="9">
    <source>
        <dbReference type="ARBA" id="ARBA00048679"/>
    </source>
</evidence>
<dbReference type="SMART" id="SM01343">
    <property type="entry name" value="FATC"/>
    <property type="match status" value="1"/>
</dbReference>
<keyword evidence="5 10" id="KW-0547">Nucleotide-binding</keyword>
<dbReference type="SMART" id="SM00146">
    <property type="entry name" value="PI3Kc"/>
    <property type="match status" value="1"/>
</dbReference>
<evidence type="ECO:0000256" key="3">
    <source>
        <dbReference type="ARBA" id="ARBA00022679"/>
    </source>
</evidence>
<dbReference type="Pfam" id="PF00454">
    <property type="entry name" value="PI3_PI4_kinase"/>
    <property type="match status" value="1"/>
</dbReference>
<accession>A0AAV5R2V3</accession>
<feature type="region of interest" description="Disordered" evidence="11">
    <location>
        <begin position="1218"/>
        <end position="1242"/>
    </location>
</feature>
<dbReference type="PROSITE" id="PS51190">
    <property type="entry name" value="FATC"/>
    <property type="match status" value="1"/>
</dbReference>
<feature type="compositionally biased region" description="Low complexity" evidence="11">
    <location>
        <begin position="1229"/>
        <end position="1242"/>
    </location>
</feature>
<dbReference type="InterPro" id="IPR024585">
    <property type="entry name" value="mTOR_dom"/>
</dbReference>
<dbReference type="PANTHER" id="PTHR11139:SF9">
    <property type="entry name" value="SERINE_THREONINE-PROTEIN KINASE MTOR"/>
    <property type="match status" value="1"/>
</dbReference>
<comment type="catalytic activity">
    <reaction evidence="9">
        <text>L-seryl-[protein] + ATP = O-phospho-L-seryl-[protein] + ADP + H(+)</text>
        <dbReference type="Rhea" id="RHEA:17989"/>
        <dbReference type="Rhea" id="RHEA-COMP:9863"/>
        <dbReference type="Rhea" id="RHEA-COMP:11604"/>
        <dbReference type="ChEBI" id="CHEBI:15378"/>
        <dbReference type="ChEBI" id="CHEBI:29999"/>
        <dbReference type="ChEBI" id="CHEBI:30616"/>
        <dbReference type="ChEBI" id="CHEBI:83421"/>
        <dbReference type="ChEBI" id="CHEBI:456216"/>
        <dbReference type="EC" id="2.7.11.1"/>
    </reaction>
</comment>
<dbReference type="InterPro" id="IPR050517">
    <property type="entry name" value="DDR_Repair_Kinase"/>
</dbReference>
<dbReference type="InterPro" id="IPR026683">
    <property type="entry name" value="TOR_cat"/>
</dbReference>
<sequence length="2483" mass="283614">MSQLQQSNNIGLPTGTSIEMQNYTLDQIFLELKSIDEIRRLKAANNLRTTFILISRDLNTTEQITIYNNYINKKIFDLINSSKINEQLGGIEAINSLIELLYSSSTDDTHFSQLTNPTSNRINPLPGLNNNNNNDENSNMITRYANYLRKLTSSNNLIVMKAATKTIGKLAIPGALMTFDFVEIEVKRALDWLINEKIECKKHAAILTISSLAQNSPALLYQYIKQIFQNIWIGLRDPKVSIREDSAICLHHCLNIVYERDNILRNYWFTKLYGEAFSIFKAAGFSSIQNPDKQNNITSLNNNSASTNTSNNSDYSDTANQLINTPAEYIHGSLLCYRELVDQGTSILGTKIDEIYETIMRVKDNKSFDVRKEICSIVPKLARYDKIKFVDRYMHRVLLYYISQLKVGKDKNIILMSIGDISMEAKNNIINYLNGIVFDTIRDSISQSSVRTQRELSPAGCYCLSKLAISLGAPLTKFINAYQILKYLLKFPINDNIMSVLKIFTIHLPSLEPLINDKLINTVSFTLSGYQFSHPGSPEFEKLFDEDLAYNYRYNMLLKEGDMFNQNTVKELTELSNIPKSTFFSDPDVVVILQALKVLRCFEFKNYDLNEFVQYAIINYISHQNYEIRLQASVTCAEIFRRGTICFERSEHSLKSVDFVLSKLLTTCITDPVNEIRLEIIKLLDDVFDAHLSQAENVKLLFMTLNDENFEIRKETYKLVGRLTFFNPAFIVPSLRRILIQLITNLEYGAHTTRIREESCILLGILISSTGDLTKPYTKQIMDALLPQALDSSSIVSASAIVTIGSLSEVSGDLIMPFIPQIMPILIDAFEDQKSLLKRNVSITTLGQISGSAGYVIQPLLDYPQLLGLLVNILKSQTSNNVRRDTVRLLGILGALDPYKHREVERKGHDADTVARQNAPPIDMELLMKGKSPTNDDYFPTVVIQTLIKILKDNSLTMHHLLVTQAIMNIFQDLGLKCVPFLDQVIPAFSIVMHNSPLSMLNTYFQQICDLIDIVKLNIRPYLPQLFELIQEFFSNVKLQSKIIGVIEKISIALEDEFKFYMLKLINIFLGILEKDLSVSYMSTLRVLKAFVIFGSNLEPYIYMIIPSLIKLFEYSPMNVRKASIDCIGKLSKNVTLNDYASEIIQPLLRLLSSCDNTSLRTSAMTTICSLLLQMGSDFSVFIPVVTSVLIKSKLQFPLYDQFVERLNKGRQLPSNLVLYPDQDDESKNNSNNLNNNDQQQSKTLTVNAQTLKASWDCSTKRTKEDWQEWIRKFSIQLLKESPSYSLRACEVLASVYPQLARDLFNCAFASCWNELNTQFQGELAQSLCVALSSVNSSPEIHQSLLNLTEFLEHDEKSLPIRIQTLGQYAQRSHAYAKALHYKELEFIQEPSIPTIESLISINNQLQQSDAAIGILRYAQEHHGLQLKETWYEKLQRWDDALHAYNEREKEEPNSTEIIMGKMRCLHALGEWDSLSVLAKDKWSSSTPEIQRSIAPLAAAAAWGLRQWERMDTYISVMKKDSPDKAFFNAILSLHNNNYNEASLQINKARDLLATEITALVSESYNRAYGVVVRVQMLSELEEIIKYKCLPPSSEKRVHIIDTWNKRLLGCQKNVDIWQRMLKARALVVKPKQDMEIWIKFANLCRKSGRLRLAEKSLNQLLDEGSTGKPGNKASPHVVYAQLKYMWSRGQKAEALNHLVDFTSKLSHDLGLNENEAITQPLPKTVPGINDDIEKFTKLLARCYLKQGEWKIEMDDEWIIKESSSILGSFLLATHFDSKWYKAWHNWALANFEVISPKSKSNFLNNVNGNGNVNPINNEINMNTILRYVVPAVKGFFHSIELSSSNPLQDTLRLLTLWLNYGGITEVCNALQEGIRMIKIDTWLDVIPQLISHIHQPDPVVSHSLLGLLSDLGRAHPQALIYPLTVAIKSESVSRQKAALMIIDKMRAHSSVLVDQADMVSSELIRVSVLWHEMWYEALEDASRAYFNDHDVDKMFSILDPLNSLIMKGPTTIRETSFVNAFGKDLNDAHSWLHQFKRTKDTSYINQAWDLYYTVFRKISKQLPILQNLDLQHVSPELLNAHDLELAIPGTYEVNKEIIKIQKFDPIFIVITSKQRPRKFHILGSNGKNYTFLLKAHEDIRQDSLVMQLFGLVNTLLSNDAECFKRHVDIQRYAAIPLSPSSGLLGWVPNSDTFHVLIKEYRDPRKIYLDVEHRVMLQMSPDYDNLTLLEKVEVFTYALDITRGQDLYKVLWFKSKSSESWLDRRTTYTRSLAAMSMVGYILGLGDRHPSNLMMDRITGKVIHIDFGDCFESAIMREKYPEKVPFRLTRMLSYAMEVSGIEGSFRITSENVMKVLRENKDSLMAILEAFIHDPLINWGFDFPIERVIEQAGLPIQLPENNYNELLKSGQITEQQAANMAIRYKASVKDARAECVLKRINDKLIGNDFKRSKNLDVAIQVDKLIQQATSVENLCQHYIGWCSFW</sequence>
<dbReference type="PROSITE" id="PS51189">
    <property type="entry name" value="FAT"/>
    <property type="match status" value="1"/>
</dbReference>
<gene>
    <name evidence="15" type="ORF">DAPK24_023860</name>
</gene>
<dbReference type="InterPro" id="IPR036738">
    <property type="entry name" value="FRB_sf"/>
</dbReference>
<dbReference type="InterPro" id="IPR018936">
    <property type="entry name" value="PI3/4_kinase_CS"/>
</dbReference>
<keyword evidence="4" id="KW-0677">Repeat</keyword>
<evidence type="ECO:0000256" key="6">
    <source>
        <dbReference type="ARBA" id="ARBA00022777"/>
    </source>
</evidence>
<dbReference type="PANTHER" id="PTHR11139">
    <property type="entry name" value="ATAXIA TELANGIECTASIA MUTATED ATM -RELATED"/>
    <property type="match status" value="1"/>
</dbReference>
<dbReference type="InterPro" id="IPR000403">
    <property type="entry name" value="PI3/4_kinase_cat_dom"/>
</dbReference>
<keyword evidence="7 10" id="KW-0067">ATP-binding</keyword>
<dbReference type="Gene3D" id="1.25.40.10">
    <property type="entry name" value="Tetratricopeptide repeat domain"/>
    <property type="match status" value="1"/>
</dbReference>
<comment type="catalytic activity">
    <reaction evidence="8 10">
        <text>L-threonyl-[protein] + ATP = O-phospho-L-threonyl-[protein] + ADP + H(+)</text>
        <dbReference type="Rhea" id="RHEA:46608"/>
        <dbReference type="Rhea" id="RHEA-COMP:11060"/>
        <dbReference type="Rhea" id="RHEA-COMP:11605"/>
        <dbReference type="ChEBI" id="CHEBI:15378"/>
        <dbReference type="ChEBI" id="CHEBI:30013"/>
        <dbReference type="ChEBI" id="CHEBI:30616"/>
        <dbReference type="ChEBI" id="CHEBI:61977"/>
        <dbReference type="ChEBI" id="CHEBI:456216"/>
        <dbReference type="EC" id="2.7.11.1"/>
    </reaction>
</comment>